<keyword evidence="6" id="KW-0175">Coiled coil</keyword>
<evidence type="ECO:0000256" key="6">
    <source>
        <dbReference type="SAM" id="Coils"/>
    </source>
</evidence>
<dbReference type="PANTHER" id="PTHR46630">
    <property type="entry name" value="TETRATRICOPEPTIDE REPEAT PROTEIN 29"/>
    <property type="match status" value="1"/>
</dbReference>
<keyword evidence="4" id="KW-0802">TPR repeat</keyword>
<dbReference type="SMART" id="SM00028">
    <property type="entry name" value="TPR"/>
    <property type="match status" value="3"/>
</dbReference>
<dbReference type="Proteomes" id="UP000824055">
    <property type="component" value="Unassembled WGS sequence"/>
</dbReference>
<proteinExistence type="inferred from homology"/>
<comment type="subcellular location">
    <subcellularLocation>
        <location evidence="1">Cytoplasm</location>
    </subcellularLocation>
</comment>
<evidence type="ECO:0000256" key="7">
    <source>
        <dbReference type="SAM" id="Phobius"/>
    </source>
</evidence>
<reference evidence="8" key="2">
    <citation type="submission" date="2021-04" db="EMBL/GenBank/DDBJ databases">
        <authorList>
            <person name="Gilroy R."/>
        </authorList>
    </citation>
    <scope>NUCLEOTIDE SEQUENCE</scope>
    <source>
        <strain evidence="8">ChiHecec3B27-8219</strain>
    </source>
</reference>
<comment type="caution">
    <text evidence="8">The sequence shown here is derived from an EMBL/GenBank/DDBJ whole genome shotgun (WGS) entry which is preliminary data.</text>
</comment>
<protein>
    <submittedName>
        <fullName evidence="8">Tetratricopeptide repeat protein</fullName>
    </submittedName>
</protein>
<dbReference type="PROSITE" id="PS51257">
    <property type="entry name" value="PROKAR_LIPOPROTEIN"/>
    <property type="match status" value="1"/>
</dbReference>
<dbReference type="GO" id="GO:0005737">
    <property type="term" value="C:cytoplasm"/>
    <property type="evidence" value="ECO:0007669"/>
    <property type="project" value="UniProtKB-SubCell"/>
</dbReference>
<keyword evidence="3" id="KW-0677">Repeat</keyword>
<feature type="coiled-coil region" evidence="6">
    <location>
        <begin position="410"/>
        <end position="472"/>
    </location>
</feature>
<dbReference type="InterPro" id="IPR051476">
    <property type="entry name" value="Bac_ResReg_Asp_Phosphatase"/>
</dbReference>
<evidence type="ECO:0000313" key="9">
    <source>
        <dbReference type="Proteomes" id="UP000824055"/>
    </source>
</evidence>
<comment type="similarity">
    <text evidence="5">Belongs to the Rap family.</text>
</comment>
<dbReference type="PANTHER" id="PTHR46630:SF1">
    <property type="entry name" value="TETRATRICOPEPTIDE REPEAT PROTEIN 29"/>
    <property type="match status" value="1"/>
</dbReference>
<sequence length="579" mass="67087">MMFKNGLAVFMWIAVLLSACGGRGEGEWAHPTLQEADSLVEDAPEKALSLLRKDSAAICGQGKAGVMGLWLLKTHAEDKLYVTHLSDSIMQEVVEYYDAHGTPAQRAQAHYVLGRVYCDMRLPGTAISSFKKVLGVRGEDADTYLYKYKAATWLGTLFEEKRLWRDAMAIEKRAYVYAKRSGRTSPVVYVLRNMGRLYDYQGQGKRAIPYYRKASAIARKAGNAYLYNMVEEELAGVYIGQGMMAEARKSLSTPVSKDEEVAADVAARYYIWGYYYERKSMLDSALYFYKKSLPYGDMVFKHDVYADMAPLYSRLGNNRECVKYYDLYAASADSLARVKEVEYANLLDYVEKSLATHQARLKVMRQKIGWMVIAGFLLLVLLPLSIYTIYIYRKLKIERLLQHERMKVYREKMRSSREKDREELEALREKLQASSSEKTGLRQNMLQTLERLSAYKEEANALREKLDKFQVMELRESECYRKFHEDDFQPRLQDFIELQRMVDTTYDDFTFRLRELCPDIRDEELWACCLIKLGISPTKMCGFLSCKPNRLSMMRKRLYKKIFKKEGSATDFDAFIKGE</sequence>
<keyword evidence="7" id="KW-0472">Membrane</keyword>
<reference evidence="8" key="1">
    <citation type="journal article" date="2021" name="PeerJ">
        <title>Extensive microbial diversity within the chicken gut microbiome revealed by metagenomics and culture.</title>
        <authorList>
            <person name="Gilroy R."/>
            <person name="Ravi A."/>
            <person name="Getino M."/>
            <person name="Pursley I."/>
            <person name="Horton D.L."/>
            <person name="Alikhan N.F."/>
            <person name="Baker D."/>
            <person name="Gharbi K."/>
            <person name="Hall N."/>
            <person name="Watson M."/>
            <person name="Adriaenssens E.M."/>
            <person name="Foster-Nyarko E."/>
            <person name="Jarju S."/>
            <person name="Secka A."/>
            <person name="Antonio M."/>
            <person name="Oren A."/>
            <person name="Chaudhuri R.R."/>
            <person name="La Ragione R."/>
            <person name="Hildebrand F."/>
            <person name="Pallen M.J."/>
        </authorList>
    </citation>
    <scope>NUCLEOTIDE SEQUENCE</scope>
    <source>
        <strain evidence="8">ChiHecec3B27-8219</strain>
    </source>
</reference>
<dbReference type="InterPro" id="IPR019734">
    <property type="entry name" value="TPR_rpt"/>
</dbReference>
<keyword evidence="7" id="KW-0812">Transmembrane</keyword>
<evidence type="ECO:0000313" key="8">
    <source>
        <dbReference type="EMBL" id="HIZ69540.1"/>
    </source>
</evidence>
<evidence type="ECO:0000256" key="1">
    <source>
        <dbReference type="ARBA" id="ARBA00004496"/>
    </source>
</evidence>
<gene>
    <name evidence="8" type="ORF">H9966_06650</name>
</gene>
<dbReference type="EMBL" id="DXBE01000049">
    <property type="protein sequence ID" value="HIZ69540.1"/>
    <property type="molecule type" value="Genomic_DNA"/>
</dbReference>
<dbReference type="SUPFAM" id="SSF48452">
    <property type="entry name" value="TPR-like"/>
    <property type="match status" value="1"/>
</dbReference>
<keyword evidence="2" id="KW-0963">Cytoplasm</keyword>
<name>A0A9D2FZE1_9BACT</name>
<organism evidence="8 9">
    <name type="scientific">Candidatus Prevotella avicola</name>
    <dbReference type="NCBI Taxonomy" id="2838738"/>
    <lineage>
        <taxon>Bacteria</taxon>
        <taxon>Pseudomonadati</taxon>
        <taxon>Bacteroidota</taxon>
        <taxon>Bacteroidia</taxon>
        <taxon>Bacteroidales</taxon>
        <taxon>Prevotellaceae</taxon>
        <taxon>Prevotella</taxon>
    </lineage>
</organism>
<evidence type="ECO:0000256" key="3">
    <source>
        <dbReference type="ARBA" id="ARBA00022737"/>
    </source>
</evidence>
<evidence type="ECO:0000256" key="2">
    <source>
        <dbReference type="ARBA" id="ARBA00022490"/>
    </source>
</evidence>
<evidence type="ECO:0000256" key="4">
    <source>
        <dbReference type="ARBA" id="ARBA00022803"/>
    </source>
</evidence>
<dbReference type="Gene3D" id="1.25.40.10">
    <property type="entry name" value="Tetratricopeptide repeat domain"/>
    <property type="match status" value="1"/>
</dbReference>
<dbReference type="AlphaFoldDB" id="A0A9D2FZE1"/>
<dbReference type="InterPro" id="IPR011990">
    <property type="entry name" value="TPR-like_helical_dom_sf"/>
</dbReference>
<feature type="transmembrane region" description="Helical" evidence="7">
    <location>
        <begin position="368"/>
        <end position="392"/>
    </location>
</feature>
<evidence type="ECO:0000256" key="5">
    <source>
        <dbReference type="ARBA" id="ARBA00038253"/>
    </source>
</evidence>
<accession>A0A9D2FZE1</accession>
<keyword evidence="7" id="KW-1133">Transmembrane helix</keyword>